<dbReference type="Gene3D" id="3.30.980.10">
    <property type="entry name" value="Threonyl-trna Synthetase, Chain A, domain 2"/>
    <property type="match status" value="1"/>
</dbReference>
<dbReference type="InterPro" id="IPR045864">
    <property type="entry name" value="aa-tRNA-synth_II/BPL/LPL"/>
</dbReference>
<dbReference type="GO" id="GO:0004813">
    <property type="term" value="F:alanine-tRNA ligase activity"/>
    <property type="evidence" value="ECO:0007669"/>
    <property type="project" value="UniProtKB-UniRule"/>
</dbReference>
<dbReference type="Pfam" id="PF07973">
    <property type="entry name" value="tRNA_SAD"/>
    <property type="match status" value="1"/>
</dbReference>
<comment type="catalytic activity">
    <reaction evidence="11">
        <text>tRNA(Ala) + L-alanine + ATP = L-alanyl-tRNA(Ala) + AMP + diphosphate</text>
        <dbReference type="Rhea" id="RHEA:12540"/>
        <dbReference type="Rhea" id="RHEA-COMP:9657"/>
        <dbReference type="Rhea" id="RHEA-COMP:9923"/>
        <dbReference type="ChEBI" id="CHEBI:30616"/>
        <dbReference type="ChEBI" id="CHEBI:33019"/>
        <dbReference type="ChEBI" id="CHEBI:57972"/>
        <dbReference type="ChEBI" id="CHEBI:78442"/>
        <dbReference type="ChEBI" id="CHEBI:78497"/>
        <dbReference type="ChEBI" id="CHEBI:456215"/>
        <dbReference type="EC" id="6.1.1.7"/>
    </reaction>
</comment>
<keyword evidence="2 11" id="KW-0820">tRNA-binding</keyword>
<dbReference type="SUPFAM" id="SSF55186">
    <property type="entry name" value="ThrRS/AlaRS common domain"/>
    <property type="match status" value="1"/>
</dbReference>
<dbReference type="InterPro" id="IPR018165">
    <property type="entry name" value="Ala-tRNA-synth_IIc_core"/>
</dbReference>
<feature type="binding site" evidence="11">
    <location>
        <position position="574"/>
    </location>
    <ligand>
        <name>Zn(2+)</name>
        <dbReference type="ChEBI" id="CHEBI:29105"/>
    </ligand>
</feature>
<dbReference type="GO" id="GO:0006419">
    <property type="term" value="P:alanyl-tRNA aminoacylation"/>
    <property type="evidence" value="ECO:0007669"/>
    <property type="project" value="UniProtKB-UniRule"/>
</dbReference>
<dbReference type="NCBIfam" id="TIGR00344">
    <property type="entry name" value="alaS"/>
    <property type="match status" value="1"/>
</dbReference>
<dbReference type="SUPFAM" id="SSF101353">
    <property type="entry name" value="Putative anticodon-binding domain of alanyl-tRNA synthetase (AlaRS)"/>
    <property type="match status" value="1"/>
</dbReference>
<dbReference type="Gene3D" id="3.10.310.40">
    <property type="match status" value="1"/>
</dbReference>
<dbReference type="InterPro" id="IPR023033">
    <property type="entry name" value="Ala_tRNA_ligase_euk/bac"/>
</dbReference>
<dbReference type="FunFam" id="3.10.310.40:FF:000001">
    <property type="entry name" value="Alanine--tRNA ligase"/>
    <property type="match status" value="1"/>
</dbReference>
<dbReference type="Gene3D" id="3.30.54.20">
    <property type="match status" value="1"/>
</dbReference>
<comment type="caution">
    <text evidence="13">The sequence shown here is derived from an EMBL/GenBank/DDBJ whole genome shotgun (WGS) entry which is preliminary data.</text>
</comment>
<dbReference type="InterPro" id="IPR018162">
    <property type="entry name" value="Ala-tRNA-ligase_IIc_anticod-bd"/>
</dbReference>
<feature type="binding site" evidence="11">
    <location>
        <position position="570"/>
    </location>
    <ligand>
        <name>Zn(2+)</name>
        <dbReference type="ChEBI" id="CHEBI:29105"/>
    </ligand>
</feature>
<evidence type="ECO:0000256" key="5">
    <source>
        <dbReference type="ARBA" id="ARBA00022741"/>
    </source>
</evidence>
<dbReference type="EMBL" id="VDCI01000006">
    <property type="protein sequence ID" value="TNJ36366.1"/>
    <property type="molecule type" value="Genomic_DNA"/>
</dbReference>
<sequence>MKSQAIRTTFLEFFEAKEHKIVRSAPVIPAEDPTLLFTNAGMNQFKDVFLDKGSRPYSRAVDTQKCIRASGKHNDLEDVGRDTYHHTFFEMLGNWSFGDYYKKEAISWAWELMTDVWKLPRERLYATVYHDDEESLQIWKEATDIPHDHIMKFGDKDNFWEMGETGPCGPCSEIHIDLTPDMSGASLVNAGDHRVIELWNLVFIQYDRQLDGSLQPLPKKHVDTGMGFERITAVLQGKNSNYDTDIFKPLFDAITEMTGISYRASLDGEHDIAMRVIADHARTLAFAIADGAMPGNEGRGYVLRRILRRALRYARKLDCRKPMLYKLIGVISETMGDVFPELRKQCGTVQKIVRSEEESFLATLDRGMEIYGDIMAAMKTAGTTVMSGEDTFRLYDTYGFPVDLTRLMAEEEGCTIDEAGFDACMQEQKSRAREDRRQKHQVTEAEVAWHWFEKGASHSRFCGYDQLEADARILAFRPAAEELLLILDTTPFYAESGGQVGDQGVIENGEYRFHVTDTRKDGDMIIHIVDSIVNPTDNTCIDPADIASGFSQQVHASVDRERRFDTERNHTATHLLHAALRKVLGEHVQQKGSMVTPERLRFDFSHFEKVSEKELAEVEAMVNREIREAHNLEKKADIPFEEAVDMGALAFFGDKYADRVRVVEVPGISIELCGGTHVDNIGRIGLFKITGESSVASGIRRIEAMTGKAAEELLWNEFQELQQVRQLLKARSDEGVAVKVQELLEEKKSLAKEMQDMQLSVLLQQALQQLETAEEINGCKVLAMTFSDIDAGELRNLGQYIQDRMDDGVALLASSAGGKVALVSCVGQKALATRSLNAGALVKSAARAVQGGGGGKPAFATAGGKNPEGIPQALDIFREEVTAAIAG</sequence>
<dbReference type="GO" id="GO:0005524">
    <property type="term" value="F:ATP binding"/>
    <property type="evidence" value="ECO:0007669"/>
    <property type="project" value="UniProtKB-UniRule"/>
</dbReference>
<dbReference type="GO" id="GO:0005737">
    <property type="term" value="C:cytoplasm"/>
    <property type="evidence" value="ECO:0007669"/>
    <property type="project" value="UniProtKB-SubCell"/>
</dbReference>
<comment type="domain">
    <text evidence="11">Consists of three domains; the N-terminal catalytic domain, the editing domain and the C-terminal C-Ala domain. The editing domain removes incorrectly charged amino acids, while the C-Ala domain, along with tRNA(Ala), serves as a bridge to cooperatively bring together the editing and aminoacylation centers thus stimulating deacylation of misacylated tRNAs.</text>
</comment>
<evidence type="ECO:0000256" key="11">
    <source>
        <dbReference type="HAMAP-Rule" id="MF_00036"/>
    </source>
</evidence>
<dbReference type="CDD" id="cd00673">
    <property type="entry name" value="AlaRS_core"/>
    <property type="match status" value="1"/>
</dbReference>
<dbReference type="Pfam" id="PF02272">
    <property type="entry name" value="DHHA1"/>
    <property type="match status" value="1"/>
</dbReference>
<evidence type="ECO:0000256" key="3">
    <source>
        <dbReference type="ARBA" id="ARBA00022598"/>
    </source>
</evidence>
<keyword evidence="3 11" id="KW-0436">Ligase</keyword>
<dbReference type="GO" id="GO:0000049">
    <property type="term" value="F:tRNA binding"/>
    <property type="evidence" value="ECO:0007669"/>
    <property type="project" value="UniProtKB-KW"/>
</dbReference>
<dbReference type="Gene3D" id="3.30.930.10">
    <property type="entry name" value="Bira Bifunctional Protein, Domain 2"/>
    <property type="match status" value="1"/>
</dbReference>
<dbReference type="InterPro" id="IPR009000">
    <property type="entry name" value="Transl_B-barrel_sf"/>
</dbReference>
<dbReference type="EC" id="6.1.1.7" evidence="11"/>
<accession>A0A5C4RYJ1</accession>
<comment type="subcellular location">
    <subcellularLocation>
        <location evidence="11">Cytoplasm</location>
    </subcellularLocation>
</comment>
<evidence type="ECO:0000256" key="8">
    <source>
        <dbReference type="ARBA" id="ARBA00022884"/>
    </source>
</evidence>
<keyword evidence="10 11" id="KW-0030">Aminoacyl-tRNA synthetase</keyword>
<dbReference type="InterPro" id="IPR018164">
    <property type="entry name" value="Ala-tRNA-synth_IIc_N"/>
</dbReference>
<evidence type="ECO:0000256" key="2">
    <source>
        <dbReference type="ARBA" id="ARBA00022555"/>
    </source>
</evidence>
<evidence type="ECO:0000256" key="7">
    <source>
        <dbReference type="ARBA" id="ARBA00022840"/>
    </source>
</evidence>
<dbReference type="FunFam" id="3.30.930.10:FF:000004">
    <property type="entry name" value="Alanine--tRNA ligase"/>
    <property type="match status" value="1"/>
</dbReference>
<proteinExistence type="inferred from homology"/>
<protein>
    <recommendedName>
        <fullName evidence="11">Alanine--tRNA ligase</fullName>
        <ecNumber evidence="11">6.1.1.7</ecNumber>
    </recommendedName>
    <alternativeName>
        <fullName evidence="11">Alanyl-tRNA synthetase</fullName>
        <shortName evidence="11">AlaRS</shortName>
    </alternativeName>
</protein>
<keyword evidence="4 11" id="KW-0479">Metal-binding</keyword>
<dbReference type="PRINTS" id="PR00980">
    <property type="entry name" value="TRNASYNTHALA"/>
</dbReference>
<feature type="domain" description="Alanyl-transfer RNA synthetases family profile" evidence="12">
    <location>
        <begin position="1"/>
        <end position="716"/>
    </location>
</feature>
<reference evidence="13 14" key="1">
    <citation type="submission" date="2019-05" db="EMBL/GenBank/DDBJ databases">
        <title>Draft Whole-Genome sequence of the green sulfur bacterium Prosthecochloris vibrioformis DSM 260.</title>
        <authorList>
            <person name="Meyer T.E."/>
            <person name="Kyndt J.A."/>
        </authorList>
    </citation>
    <scope>NUCLEOTIDE SEQUENCE [LARGE SCALE GENOMIC DNA]</scope>
    <source>
        <strain evidence="13 14">DSM 260</strain>
    </source>
</reference>
<dbReference type="SUPFAM" id="SSF50447">
    <property type="entry name" value="Translation proteins"/>
    <property type="match status" value="1"/>
</dbReference>
<dbReference type="Proteomes" id="UP000309544">
    <property type="component" value="Unassembled WGS sequence"/>
</dbReference>
<dbReference type="RefSeq" id="WP_139626702.1">
    <property type="nucleotide sequence ID" value="NZ_VDCI01000006.1"/>
</dbReference>
<dbReference type="AlphaFoldDB" id="A0A5C4RYJ1"/>
<dbReference type="InterPro" id="IPR018163">
    <property type="entry name" value="Thr/Ala-tRNA-synth_IIc_edit"/>
</dbReference>
<dbReference type="PROSITE" id="PS50860">
    <property type="entry name" value="AA_TRNA_LIGASE_II_ALA"/>
    <property type="match status" value="1"/>
</dbReference>
<keyword evidence="7 11" id="KW-0067">ATP-binding</keyword>
<keyword evidence="9 11" id="KW-0648">Protein biosynthesis</keyword>
<evidence type="ECO:0000256" key="4">
    <source>
        <dbReference type="ARBA" id="ARBA00022723"/>
    </source>
</evidence>
<comment type="function">
    <text evidence="11">Catalyzes the attachment of alanine to tRNA(Ala) in a two-step reaction: alanine is first activated by ATP to form Ala-AMP and then transferred to the acceptor end of tRNA(Ala). Also edits incorrectly charged Ser-tRNA(Ala) and Gly-tRNA(Ala) via its editing domain.</text>
</comment>
<dbReference type="PANTHER" id="PTHR11777:SF9">
    <property type="entry name" value="ALANINE--TRNA LIGASE, CYTOPLASMIC"/>
    <property type="match status" value="1"/>
</dbReference>
<evidence type="ECO:0000259" key="12">
    <source>
        <dbReference type="PROSITE" id="PS50860"/>
    </source>
</evidence>
<dbReference type="InterPro" id="IPR002318">
    <property type="entry name" value="Ala-tRNA-lgiase_IIc"/>
</dbReference>
<gene>
    <name evidence="11 13" type="primary">alaS</name>
    <name evidence="13" type="ORF">FGF68_07795</name>
</gene>
<dbReference type="FunFam" id="3.30.980.10:FF:000004">
    <property type="entry name" value="Alanine--tRNA ligase, cytoplasmic"/>
    <property type="match status" value="1"/>
</dbReference>
<dbReference type="PANTHER" id="PTHR11777">
    <property type="entry name" value="ALANYL-TRNA SYNTHETASE"/>
    <property type="match status" value="1"/>
</dbReference>
<evidence type="ECO:0000313" key="14">
    <source>
        <dbReference type="Proteomes" id="UP000309544"/>
    </source>
</evidence>
<dbReference type="InterPro" id="IPR012947">
    <property type="entry name" value="tRNA_SAD"/>
</dbReference>
<keyword evidence="8 11" id="KW-0694">RNA-binding</keyword>
<evidence type="ECO:0000256" key="10">
    <source>
        <dbReference type="ARBA" id="ARBA00023146"/>
    </source>
</evidence>
<dbReference type="InterPro" id="IPR050058">
    <property type="entry name" value="Ala-tRNA_ligase"/>
</dbReference>
<evidence type="ECO:0000256" key="6">
    <source>
        <dbReference type="ARBA" id="ARBA00022833"/>
    </source>
</evidence>
<comment type="cofactor">
    <cofactor evidence="11">
        <name>Zn(2+)</name>
        <dbReference type="ChEBI" id="CHEBI:29105"/>
    </cofactor>
    <text evidence="11">Binds 1 zinc ion per subunit.</text>
</comment>
<evidence type="ECO:0000256" key="9">
    <source>
        <dbReference type="ARBA" id="ARBA00022917"/>
    </source>
</evidence>
<dbReference type="GO" id="GO:0008270">
    <property type="term" value="F:zinc ion binding"/>
    <property type="evidence" value="ECO:0007669"/>
    <property type="project" value="UniProtKB-UniRule"/>
</dbReference>
<dbReference type="HAMAP" id="MF_00036_B">
    <property type="entry name" value="Ala_tRNA_synth_B"/>
    <property type="match status" value="1"/>
</dbReference>
<keyword evidence="5 11" id="KW-0547">Nucleotide-binding</keyword>
<keyword evidence="11" id="KW-0963">Cytoplasm</keyword>
<evidence type="ECO:0000256" key="1">
    <source>
        <dbReference type="ARBA" id="ARBA00008226"/>
    </source>
</evidence>
<dbReference type="Gene3D" id="2.40.30.130">
    <property type="match status" value="1"/>
</dbReference>
<keyword evidence="14" id="KW-1185">Reference proteome</keyword>
<dbReference type="InterPro" id="IPR003156">
    <property type="entry name" value="DHHA1_dom"/>
</dbReference>
<dbReference type="Pfam" id="PF01411">
    <property type="entry name" value="tRNA-synt_2c"/>
    <property type="match status" value="1"/>
</dbReference>
<dbReference type="SMART" id="SM00863">
    <property type="entry name" value="tRNA_SAD"/>
    <property type="match status" value="1"/>
</dbReference>
<feature type="binding site" evidence="11">
    <location>
        <position position="677"/>
    </location>
    <ligand>
        <name>Zn(2+)</name>
        <dbReference type="ChEBI" id="CHEBI:29105"/>
    </ligand>
</feature>
<comment type="similarity">
    <text evidence="1 11">Belongs to the class-II aminoacyl-tRNA synthetase family.</text>
</comment>
<dbReference type="GO" id="GO:0002161">
    <property type="term" value="F:aminoacyl-tRNA deacylase activity"/>
    <property type="evidence" value="ECO:0007669"/>
    <property type="project" value="TreeGrafter"/>
</dbReference>
<organism evidence="13 14">
    <name type="scientific">Prosthecochloris vibrioformis</name>
    <name type="common">Chlorobium vibrioforme</name>
    <dbReference type="NCBI Taxonomy" id="1098"/>
    <lineage>
        <taxon>Bacteria</taxon>
        <taxon>Pseudomonadati</taxon>
        <taxon>Chlorobiota</taxon>
        <taxon>Chlorobiia</taxon>
        <taxon>Chlorobiales</taxon>
        <taxon>Chlorobiaceae</taxon>
        <taxon>Prosthecochloris</taxon>
    </lineage>
</organism>
<evidence type="ECO:0000313" key="13">
    <source>
        <dbReference type="EMBL" id="TNJ36366.1"/>
    </source>
</evidence>
<keyword evidence="6 11" id="KW-0862">Zinc</keyword>
<dbReference type="SUPFAM" id="SSF55681">
    <property type="entry name" value="Class II aaRS and biotin synthetases"/>
    <property type="match status" value="1"/>
</dbReference>
<feature type="binding site" evidence="11">
    <location>
        <position position="673"/>
    </location>
    <ligand>
        <name>Zn(2+)</name>
        <dbReference type="ChEBI" id="CHEBI:29105"/>
    </ligand>
</feature>
<name>A0A5C4RYJ1_PROVB</name>